<name>A0A3D8REZ5_9EURO</name>
<comment type="caution">
    <text evidence="1">The sequence shown here is derived from an EMBL/GenBank/DDBJ whole genome shotgun (WGS) entry which is preliminary data.</text>
</comment>
<accession>A0A3D8REZ5</accession>
<dbReference type="Proteomes" id="UP000256690">
    <property type="component" value="Unassembled WGS sequence"/>
</dbReference>
<dbReference type="PANTHER" id="PTHR40628:SF1">
    <property type="entry name" value="CHROMO DOMAIN-CONTAINING PROTEIN"/>
    <property type="match status" value="1"/>
</dbReference>
<organism evidence="1 2">
    <name type="scientific">Aspergillus mulundensis</name>
    <dbReference type="NCBI Taxonomy" id="1810919"/>
    <lineage>
        <taxon>Eukaryota</taxon>
        <taxon>Fungi</taxon>
        <taxon>Dikarya</taxon>
        <taxon>Ascomycota</taxon>
        <taxon>Pezizomycotina</taxon>
        <taxon>Eurotiomycetes</taxon>
        <taxon>Eurotiomycetidae</taxon>
        <taxon>Eurotiales</taxon>
        <taxon>Aspergillaceae</taxon>
        <taxon>Aspergillus</taxon>
        <taxon>Aspergillus subgen. Nidulantes</taxon>
    </lineage>
</organism>
<evidence type="ECO:0000313" key="1">
    <source>
        <dbReference type="EMBL" id="RDW72536.1"/>
    </source>
</evidence>
<dbReference type="EMBL" id="PVWQ01000009">
    <property type="protein sequence ID" value="RDW72536.1"/>
    <property type="molecule type" value="Genomic_DNA"/>
</dbReference>
<sequence>MVSDYGEFCRDMRERKKRQREENPPPPRRSHDWIIVMGTCHYAKNRSSFRTYERVGKRYYNEADPSGPGTYVAGIGTVFLKLRSSLEKNAPSHEVRLDNVLHIPDALCNGFNYPTYLKKTGRPGGGFMDCGFDQNGDPLWCSRKFRGMFRLVLAGNPQGESYLPEGGSFSVSMHLPLDDIIQEVETRKRNEQYGNADVSEDENWDGSEGSSVQKKVIYAMGPIVPVGTLFQR</sequence>
<dbReference type="OrthoDB" id="4232400at2759"/>
<dbReference type="GeneID" id="38118078"/>
<gene>
    <name evidence="1" type="ORF">DSM5745_07708</name>
</gene>
<reference evidence="1 2" key="1">
    <citation type="journal article" date="2018" name="IMA Fungus">
        <title>IMA Genome-F 9: Draft genome sequence of Annulohypoxylon stygium, Aspergillus mulundensis, Berkeleyomyces basicola (syn. Thielaviopsis basicola), Ceratocystis smalleyi, two Cercospora beticola strains, Coleophoma cylindrospora, Fusarium fracticaudum, Phialophora cf. hyalina, and Morchella septimelata.</title>
        <authorList>
            <person name="Wingfield B.D."/>
            <person name="Bills G.F."/>
            <person name="Dong Y."/>
            <person name="Huang W."/>
            <person name="Nel W.J."/>
            <person name="Swalarsk-Parry B.S."/>
            <person name="Vaghefi N."/>
            <person name="Wilken P.M."/>
            <person name="An Z."/>
            <person name="de Beer Z.W."/>
            <person name="De Vos L."/>
            <person name="Chen L."/>
            <person name="Duong T.A."/>
            <person name="Gao Y."/>
            <person name="Hammerbacher A."/>
            <person name="Kikkert J.R."/>
            <person name="Li Y."/>
            <person name="Li H."/>
            <person name="Li K."/>
            <person name="Li Q."/>
            <person name="Liu X."/>
            <person name="Ma X."/>
            <person name="Naidoo K."/>
            <person name="Pethybridge S.J."/>
            <person name="Sun J."/>
            <person name="Steenkamp E.T."/>
            <person name="van der Nest M.A."/>
            <person name="van Wyk S."/>
            <person name="Wingfield M.J."/>
            <person name="Xiong C."/>
            <person name="Yue Q."/>
            <person name="Zhang X."/>
        </authorList>
    </citation>
    <scope>NUCLEOTIDE SEQUENCE [LARGE SCALE GENOMIC DNA]</scope>
    <source>
        <strain evidence="1 2">DSM 5745</strain>
    </source>
</reference>
<dbReference type="AlphaFoldDB" id="A0A3D8REZ5"/>
<protein>
    <submittedName>
        <fullName evidence="1">Uncharacterized protein</fullName>
    </submittedName>
</protein>
<keyword evidence="2" id="KW-1185">Reference proteome</keyword>
<dbReference type="PANTHER" id="PTHR40628">
    <property type="entry name" value="CHROMO DOMAIN-CONTAINING PROTEIN"/>
    <property type="match status" value="1"/>
</dbReference>
<dbReference type="RefSeq" id="XP_026601756.1">
    <property type="nucleotide sequence ID" value="XM_026749724.1"/>
</dbReference>
<proteinExistence type="predicted"/>
<evidence type="ECO:0000313" key="2">
    <source>
        <dbReference type="Proteomes" id="UP000256690"/>
    </source>
</evidence>